<reference evidence="14" key="1">
    <citation type="submission" date="2025-08" db="UniProtKB">
        <authorList>
            <consortium name="Ensembl"/>
        </authorList>
    </citation>
    <scope>IDENTIFICATION</scope>
</reference>
<dbReference type="GO" id="GO:0000978">
    <property type="term" value="F:RNA polymerase II cis-regulatory region sequence-specific DNA binding"/>
    <property type="evidence" value="ECO:0007669"/>
    <property type="project" value="TreeGrafter"/>
</dbReference>
<comment type="subcellular location">
    <subcellularLocation>
        <location evidence="1">Nucleus</location>
    </subcellularLocation>
</comment>
<feature type="domain" description="C2H2-type" evidence="12">
    <location>
        <begin position="202"/>
        <end position="229"/>
    </location>
</feature>
<dbReference type="PROSITE" id="PS00028">
    <property type="entry name" value="ZINC_FINGER_C2H2_1"/>
    <property type="match status" value="3"/>
</dbReference>
<evidence type="ECO:0000259" key="13">
    <source>
        <dbReference type="PROSITE" id="PS50805"/>
    </source>
</evidence>
<dbReference type="Pfam" id="PF13465">
    <property type="entry name" value="zf-H2C2_2"/>
    <property type="match status" value="1"/>
</dbReference>
<keyword evidence="5 11" id="KW-0863">Zinc-finger</keyword>
<keyword evidence="7" id="KW-0805">Transcription regulation</keyword>
<evidence type="ECO:0000259" key="12">
    <source>
        <dbReference type="PROSITE" id="PS50157"/>
    </source>
</evidence>
<keyword evidence="4" id="KW-0677">Repeat</keyword>
<dbReference type="GO" id="GO:0008270">
    <property type="term" value="F:zinc ion binding"/>
    <property type="evidence" value="ECO:0007669"/>
    <property type="project" value="UniProtKB-KW"/>
</dbReference>
<dbReference type="GO" id="GO:0000981">
    <property type="term" value="F:DNA-binding transcription factor activity, RNA polymerase II-specific"/>
    <property type="evidence" value="ECO:0007669"/>
    <property type="project" value="TreeGrafter"/>
</dbReference>
<name>A0A2K6GED8_PROCO</name>
<dbReference type="AlphaFoldDB" id="A0A2K6GED8"/>
<evidence type="ECO:0000256" key="6">
    <source>
        <dbReference type="ARBA" id="ARBA00022833"/>
    </source>
</evidence>
<evidence type="ECO:0000313" key="15">
    <source>
        <dbReference type="Proteomes" id="UP000233160"/>
    </source>
</evidence>
<comment type="similarity">
    <text evidence="2">Belongs to the krueppel C2H2-type zinc-finger protein family.</text>
</comment>
<dbReference type="SUPFAM" id="SSF109640">
    <property type="entry name" value="KRAB domain (Kruppel-associated box)"/>
    <property type="match status" value="1"/>
</dbReference>
<dbReference type="Gene3D" id="6.10.140.140">
    <property type="match status" value="1"/>
</dbReference>
<reference evidence="14" key="2">
    <citation type="submission" date="2025-09" db="UniProtKB">
        <authorList>
            <consortium name="Ensembl"/>
        </authorList>
    </citation>
    <scope>IDENTIFICATION</scope>
</reference>
<keyword evidence="9" id="KW-0804">Transcription</keyword>
<dbReference type="Gene3D" id="3.30.160.60">
    <property type="entry name" value="Classic Zinc Finger"/>
    <property type="match status" value="5"/>
</dbReference>
<evidence type="ECO:0000256" key="3">
    <source>
        <dbReference type="ARBA" id="ARBA00022723"/>
    </source>
</evidence>
<dbReference type="SMART" id="SM00349">
    <property type="entry name" value="KRAB"/>
    <property type="match status" value="1"/>
</dbReference>
<keyword evidence="3" id="KW-0479">Metal-binding</keyword>
<dbReference type="PROSITE" id="PS50805">
    <property type="entry name" value="KRAB"/>
    <property type="match status" value="1"/>
</dbReference>
<dbReference type="SUPFAM" id="SSF57667">
    <property type="entry name" value="beta-beta-alpha zinc fingers"/>
    <property type="match status" value="3"/>
</dbReference>
<dbReference type="SMART" id="SM00355">
    <property type="entry name" value="ZnF_C2H2"/>
    <property type="match status" value="4"/>
</dbReference>
<protein>
    <submittedName>
        <fullName evidence="14">Uncharacterized protein</fullName>
    </submittedName>
</protein>
<dbReference type="FunFam" id="3.30.160.60:FF:002343">
    <property type="entry name" value="Zinc finger protein 33A"/>
    <property type="match status" value="1"/>
</dbReference>
<dbReference type="STRING" id="379532.ENSPCOP00000024586"/>
<evidence type="ECO:0000256" key="9">
    <source>
        <dbReference type="ARBA" id="ARBA00023163"/>
    </source>
</evidence>
<dbReference type="GO" id="GO:0005634">
    <property type="term" value="C:nucleus"/>
    <property type="evidence" value="ECO:0007669"/>
    <property type="project" value="UniProtKB-SubCell"/>
</dbReference>
<dbReference type="InterPro" id="IPR001909">
    <property type="entry name" value="KRAB"/>
</dbReference>
<evidence type="ECO:0000256" key="10">
    <source>
        <dbReference type="ARBA" id="ARBA00023242"/>
    </source>
</evidence>
<evidence type="ECO:0000256" key="5">
    <source>
        <dbReference type="ARBA" id="ARBA00022771"/>
    </source>
</evidence>
<feature type="domain" description="KRAB" evidence="13">
    <location>
        <begin position="3"/>
        <end position="74"/>
    </location>
</feature>
<dbReference type="Pfam" id="PF00096">
    <property type="entry name" value="zf-C2H2"/>
    <property type="match status" value="1"/>
</dbReference>
<feature type="domain" description="C2H2-type" evidence="12">
    <location>
        <begin position="174"/>
        <end position="201"/>
    </location>
</feature>
<evidence type="ECO:0000256" key="4">
    <source>
        <dbReference type="ARBA" id="ARBA00022737"/>
    </source>
</evidence>
<dbReference type="InterPro" id="IPR013087">
    <property type="entry name" value="Znf_C2H2_type"/>
</dbReference>
<keyword evidence="15" id="KW-1185">Reference proteome</keyword>
<dbReference type="PANTHER" id="PTHR24384:SF246">
    <property type="entry name" value="GENE, 19965-RELATED"/>
    <property type="match status" value="1"/>
</dbReference>
<dbReference type="InterPro" id="IPR050752">
    <property type="entry name" value="C2H2-ZF_domain"/>
</dbReference>
<dbReference type="InterPro" id="IPR036236">
    <property type="entry name" value="Znf_C2H2_sf"/>
</dbReference>
<dbReference type="Ensembl" id="ENSPCOT00000035269.1">
    <property type="protein sequence ID" value="ENSPCOP00000024586.1"/>
    <property type="gene ID" value="ENSPCOG00000024497.1"/>
</dbReference>
<evidence type="ECO:0000256" key="8">
    <source>
        <dbReference type="ARBA" id="ARBA00023125"/>
    </source>
</evidence>
<dbReference type="InterPro" id="IPR036051">
    <property type="entry name" value="KRAB_dom_sf"/>
</dbReference>
<evidence type="ECO:0000313" key="14">
    <source>
        <dbReference type="Ensembl" id="ENSPCOP00000024586.1"/>
    </source>
</evidence>
<accession>A0A2K6GED8</accession>
<dbReference type="PROSITE" id="PS50157">
    <property type="entry name" value="ZINC_FINGER_C2H2_2"/>
    <property type="match status" value="4"/>
</dbReference>
<dbReference type="Proteomes" id="UP000233160">
    <property type="component" value="Unassembled WGS sequence"/>
</dbReference>
<evidence type="ECO:0000256" key="11">
    <source>
        <dbReference type="PROSITE-ProRule" id="PRU00042"/>
    </source>
</evidence>
<dbReference type="FunFam" id="3.30.160.60:FF:004137">
    <property type="match status" value="1"/>
</dbReference>
<dbReference type="Pfam" id="PF01352">
    <property type="entry name" value="KRAB"/>
    <property type="match status" value="1"/>
</dbReference>
<keyword evidence="10" id="KW-0539">Nucleus</keyword>
<proteinExistence type="inferred from homology"/>
<feature type="domain" description="C2H2-type" evidence="12">
    <location>
        <begin position="258"/>
        <end position="285"/>
    </location>
</feature>
<keyword evidence="8" id="KW-0238">DNA-binding</keyword>
<evidence type="ECO:0000256" key="7">
    <source>
        <dbReference type="ARBA" id="ARBA00023015"/>
    </source>
</evidence>
<dbReference type="PANTHER" id="PTHR24384">
    <property type="entry name" value="FINGER PUTATIVE TRANSCRIPTION FACTOR FAMILY-RELATED"/>
    <property type="match status" value="1"/>
</dbReference>
<dbReference type="OMA" id="YECKESH"/>
<dbReference type="GeneTree" id="ENSGT00940000164205"/>
<sequence length="293" mass="33314">GRLTFRDVAIEFSLEEWKCLDPAQRALYKAVMLENYRNLVSLGISPFDLRIISLLEQGKEPWTVESQVQIARKSDGWKRIKGAITGREAGNKLTKNQCGVIFKSHVPQRKLLQSKRKVDECNQIKSINHGSSVSPLLEIPSSVKTHISKKDENDFIFSSSLTEGQKVNSDGKPYKCTERGKVFTENLRLACHQRIHTGKKPYKCNECGKVFIRNAWLARHSRTHTGEKPYKCNECGKAFNRNANLACHRRSHTGEKPYKCNECGKAFSVHSRLTIHQAIHTGEKPYKCNECGK</sequence>
<evidence type="ECO:0000256" key="1">
    <source>
        <dbReference type="ARBA" id="ARBA00004123"/>
    </source>
</evidence>
<dbReference type="FunFam" id="3.30.160.60:FF:000016">
    <property type="entry name" value="zinc finger protein 37 homolog"/>
    <property type="match status" value="1"/>
</dbReference>
<evidence type="ECO:0000256" key="2">
    <source>
        <dbReference type="ARBA" id="ARBA00006991"/>
    </source>
</evidence>
<organism evidence="14 15">
    <name type="scientific">Propithecus coquereli</name>
    <name type="common">Coquerel's sifaka</name>
    <name type="synonym">Propithecus verreauxi coquereli</name>
    <dbReference type="NCBI Taxonomy" id="379532"/>
    <lineage>
        <taxon>Eukaryota</taxon>
        <taxon>Metazoa</taxon>
        <taxon>Chordata</taxon>
        <taxon>Craniata</taxon>
        <taxon>Vertebrata</taxon>
        <taxon>Euteleostomi</taxon>
        <taxon>Mammalia</taxon>
        <taxon>Eutheria</taxon>
        <taxon>Euarchontoglires</taxon>
        <taxon>Primates</taxon>
        <taxon>Strepsirrhini</taxon>
        <taxon>Lemuriformes</taxon>
        <taxon>Indriidae</taxon>
        <taxon>Propithecus</taxon>
    </lineage>
</organism>
<feature type="domain" description="C2H2-type" evidence="12">
    <location>
        <begin position="230"/>
        <end position="257"/>
    </location>
</feature>
<dbReference type="FunFam" id="3.30.160.60:FF:002063">
    <property type="entry name" value="RB associated KRAB zinc finger"/>
    <property type="match status" value="1"/>
</dbReference>
<keyword evidence="6" id="KW-0862">Zinc</keyword>
<dbReference type="CDD" id="cd07765">
    <property type="entry name" value="KRAB_A-box"/>
    <property type="match status" value="1"/>
</dbReference>
<dbReference type="FunFam" id="3.30.160.60:FF:002278">
    <property type="entry name" value="Zinc finger protein 320"/>
    <property type="match status" value="1"/>
</dbReference>